<accession>A0ABV1RHV3</accession>
<feature type="transmembrane region" description="Helical" evidence="1">
    <location>
        <begin position="93"/>
        <end position="116"/>
    </location>
</feature>
<name>A0ABV1RHV3_9ALTE</name>
<evidence type="ECO:0000256" key="1">
    <source>
        <dbReference type="SAM" id="Phobius"/>
    </source>
</evidence>
<evidence type="ECO:0000313" key="2">
    <source>
        <dbReference type="EMBL" id="MER2492516.1"/>
    </source>
</evidence>
<sequence length="157" mass="17526">MSSALEFNTHAKLSNFLFWAGGCSMLAALAHIAVIWGGPQWYRAFGAGEQLALMAEQGEIYPTLVTLFITSVLAVWGLYAYSGAKLIVRLPLLRSILLLITFVYCVRGIYGFFLPFVSDHPQVQSMSLTFWFVSSAICLFIGCLYLLGIRQNWQSLK</sequence>
<keyword evidence="1" id="KW-0472">Membrane</keyword>
<keyword evidence="1" id="KW-0812">Transmembrane</keyword>
<proteinExistence type="predicted"/>
<evidence type="ECO:0000313" key="3">
    <source>
        <dbReference type="Proteomes" id="UP001467690"/>
    </source>
</evidence>
<protein>
    <submittedName>
        <fullName evidence="2">Uncharacterized protein</fullName>
    </submittedName>
</protein>
<dbReference type="Proteomes" id="UP001467690">
    <property type="component" value="Unassembled WGS sequence"/>
</dbReference>
<reference evidence="2 3" key="1">
    <citation type="submission" date="2024-06" db="EMBL/GenBank/DDBJ databases">
        <authorList>
            <person name="Chen R.Y."/>
        </authorList>
    </citation>
    <scope>NUCLEOTIDE SEQUENCE [LARGE SCALE GENOMIC DNA]</scope>
    <source>
        <strain evidence="2 3">D2</strain>
    </source>
</reference>
<feature type="transmembrane region" description="Helical" evidence="1">
    <location>
        <begin position="128"/>
        <end position="147"/>
    </location>
</feature>
<keyword evidence="1" id="KW-1133">Transmembrane helix</keyword>
<dbReference type="EMBL" id="JBELOE010000212">
    <property type="protein sequence ID" value="MER2492516.1"/>
    <property type="molecule type" value="Genomic_DNA"/>
</dbReference>
<gene>
    <name evidence="2" type="ORF">ABS311_11590</name>
</gene>
<keyword evidence="3" id="KW-1185">Reference proteome</keyword>
<dbReference type="RefSeq" id="WP_143870434.1">
    <property type="nucleotide sequence ID" value="NZ_CP041660.1"/>
</dbReference>
<comment type="caution">
    <text evidence="2">The sequence shown here is derived from an EMBL/GenBank/DDBJ whole genome shotgun (WGS) entry which is preliminary data.</text>
</comment>
<feature type="transmembrane region" description="Helical" evidence="1">
    <location>
        <begin position="60"/>
        <end position="81"/>
    </location>
</feature>
<feature type="transmembrane region" description="Helical" evidence="1">
    <location>
        <begin position="16"/>
        <end position="36"/>
    </location>
</feature>
<organism evidence="2 3">
    <name type="scientific">Catenovulum sediminis</name>
    <dbReference type="NCBI Taxonomy" id="1740262"/>
    <lineage>
        <taxon>Bacteria</taxon>
        <taxon>Pseudomonadati</taxon>
        <taxon>Pseudomonadota</taxon>
        <taxon>Gammaproteobacteria</taxon>
        <taxon>Alteromonadales</taxon>
        <taxon>Alteromonadaceae</taxon>
        <taxon>Catenovulum</taxon>
    </lineage>
</organism>